<evidence type="ECO:0000259" key="6">
    <source>
        <dbReference type="PROSITE" id="PS50977"/>
    </source>
</evidence>
<feature type="region of interest" description="Disordered" evidence="5">
    <location>
        <begin position="1"/>
        <end position="24"/>
    </location>
</feature>
<dbReference type="InterPro" id="IPR036271">
    <property type="entry name" value="Tet_transcr_reg_TetR-rel_C_sf"/>
</dbReference>
<dbReference type="SUPFAM" id="SSF46689">
    <property type="entry name" value="Homeodomain-like"/>
    <property type="match status" value="1"/>
</dbReference>
<keyword evidence="3" id="KW-0804">Transcription</keyword>
<feature type="compositionally biased region" description="Polar residues" evidence="5">
    <location>
        <begin position="1"/>
        <end position="13"/>
    </location>
</feature>
<keyword evidence="8" id="KW-1185">Reference proteome</keyword>
<evidence type="ECO:0000256" key="3">
    <source>
        <dbReference type="ARBA" id="ARBA00023163"/>
    </source>
</evidence>
<dbReference type="PROSITE" id="PS50977">
    <property type="entry name" value="HTH_TETR_2"/>
    <property type="match status" value="1"/>
</dbReference>
<evidence type="ECO:0000256" key="1">
    <source>
        <dbReference type="ARBA" id="ARBA00023015"/>
    </source>
</evidence>
<evidence type="ECO:0000256" key="5">
    <source>
        <dbReference type="SAM" id="MobiDB-lite"/>
    </source>
</evidence>
<dbReference type="InterPro" id="IPR009057">
    <property type="entry name" value="Homeodomain-like_sf"/>
</dbReference>
<keyword evidence="2 4" id="KW-0238">DNA-binding</keyword>
<dbReference type="SUPFAM" id="SSF48498">
    <property type="entry name" value="Tetracyclin repressor-like, C-terminal domain"/>
    <property type="match status" value="1"/>
</dbReference>
<dbReference type="PANTHER" id="PTHR47506">
    <property type="entry name" value="TRANSCRIPTIONAL REGULATORY PROTEIN"/>
    <property type="match status" value="1"/>
</dbReference>
<reference evidence="8" key="1">
    <citation type="journal article" date="2019" name="Int. J. Syst. Evol. Microbiol.">
        <title>The Global Catalogue of Microorganisms (GCM) 10K type strain sequencing project: providing services to taxonomists for standard genome sequencing and annotation.</title>
        <authorList>
            <consortium name="The Broad Institute Genomics Platform"/>
            <consortium name="The Broad Institute Genome Sequencing Center for Infectious Disease"/>
            <person name="Wu L."/>
            <person name="Ma J."/>
        </authorList>
    </citation>
    <scope>NUCLEOTIDE SEQUENCE [LARGE SCALE GENOMIC DNA]</scope>
    <source>
        <strain evidence="8">CCUG 60023</strain>
    </source>
</reference>
<accession>A0ABW3FCB0</accession>
<evidence type="ECO:0000256" key="2">
    <source>
        <dbReference type="ARBA" id="ARBA00023125"/>
    </source>
</evidence>
<keyword evidence="1" id="KW-0805">Transcription regulation</keyword>
<proteinExistence type="predicted"/>
<feature type="domain" description="HTH tetR-type" evidence="6">
    <location>
        <begin position="22"/>
        <end position="82"/>
    </location>
</feature>
<dbReference type="RefSeq" id="WP_377211052.1">
    <property type="nucleotide sequence ID" value="NZ_JBHTJV010000002.1"/>
</dbReference>
<gene>
    <name evidence="7" type="ORF">ACFQ14_02160</name>
</gene>
<dbReference type="InterPro" id="IPR001647">
    <property type="entry name" value="HTH_TetR"/>
</dbReference>
<organism evidence="7 8">
    <name type="scientific">Pseudahrensia aquimaris</name>
    <dbReference type="NCBI Taxonomy" id="744461"/>
    <lineage>
        <taxon>Bacteria</taxon>
        <taxon>Pseudomonadati</taxon>
        <taxon>Pseudomonadota</taxon>
        <taxon>Alphaproteobacteria</taxon>
        <taxon>Hyphomicrobiales</taxon>
        <taxon>Ahrensiaceae</taxon>
        <taxon>Pseudahrensia</taxon>
    </lineage>
</organism>
<dbReference type="PANTHER" id="PTHR47506:SF1">
    <property type="entry name" value="HTH-TYPE TRANSCRIPTIONAL REGULATOR YJDC"/>
    <property type="match status" value="1"/>
</dbReference>
<dbReference type="EMBL" id="JBHTJV010000002">
    <property type="protein sequence ID" value="MFD0915202.1"/>
    <property type="molecule type" value="Genomic_DNA"/>
</dbReference>
<evidence type="ECO:0000313" key="8">
    <source>
        <dbReference type="Proteomes" id="UP001597101"/>
    </source>
</evidence>
<dbReference type="Proteomes" id="UP001597101">
    <property type="component" value="Unassembled WGS sequence"/>
</dbReference>
<evidence type="ECO:0000313" key="7">
    <source>
        <dbReference type="EMBL" id="MFD0915202.1"/>
    </source>
</evidence>
<comment type="caution">
    <text evidence="7">The sequence shown here is derived from an EMBL/GenBank/DDBJ whole genome shotgun (WGS) entry which is preliminary data.</text>
</comment>
<dbReference type="PRINTS" id="PR00455">
    <property type="entry name" value="HTHTETR"/>
</dbReference>
<name>A0ABW3FCB0_9HYPH</name>
<dbReference type="Pfam" id="PF00440">
    <property type="entry name" value="TetR_N"/>
    <property type="match status" value="1"/>
</dbReference>
<protein>
    <submittedName>
        <fullName evidence="7">TetR/AcrR family transcriptional regulator</fullName>
    </submittedName>
</protein>
<feature type="DNA-binding region" description="H-T-H motif" evidence="4">
    <location>
        <begin position="45"/>
        <end position="64"/>
    </location>
</feature>
<sequence length="205" mass="22092">MTSADDISPTTQLKKPRGRPRKSCKEDLLDSAMQVFWLKGYEATSMSDLTDAMNMSRPSFYNTFASKEALFLQVLDRYGETIGMEPLRAMQGKEDIREAVEAFLRTSLENNTKPGAPTGCLYACAAATSAGVVDGVRERIAAVLAGGKSGLIAQLQGIPNAAAKAQLAIDFMNAQALRARAGETRQSLLATLPDRVEAVMSNLAR</sequence>
<dbReference type="Gene3D" id="1.10.10.60">
    <property type="entry name" value="Homeodomain-like"/>
    <property type="match status" value="1"/>
</dbReference>
<dbReference type="Gene3D" id="1.10.357.10">
    <property type="entry name" value="Tetracycline Repressor, domain 2"/>
    <property type="match status" value="1"/>
</dbReference>
<evidence type="ECO:0000256" key="4">
    <source>
        <dbReference type="PROSITE-ProRule" id="PRU00335"/>
    </source>
</evidence>